<dbReference type="InterPro" id="IPR001466">
    <property type="entry name" value="Beta-lactam-related"/>
</dbReference>
<dbReference type="InterPro" id="IPR050491">
    <property type="entry name" value="AmpC-like"/>
</dbReference>
<accession>A0A0R1ERX6</accession>
<comment type="caution">
    <text evidence="2">The sequence shown here is derived from an EMBL/GenBank/DDBJ whole genome shotgun (WGS) entry which is preliminary data.</text>
</comment>
<dbReference type="Pfam" id="PF00144">
    <property type="entry name" value="Beta-lactamase"/>
    <property type="match status" value="1"/>
</dbReference>
<evidence type="ECO:0000259" key="1">
    <source>
        <dbReference type="Pfam" id="PF00144"/>
    </source>
</evidence>
<dbReference type="AlphaFoldDB" id="A0A0R1ERX6"/>
<sequence length="368" mass="40602">MMGMAHKKRWLIVIGVLVAVVAAGGLTMTWVQHQRDATKITAHPVPQAQLGKSARKLIRETDFRGSVALIKQGRIVYAGGVGEANHDRKLANTGDTMFPLASVEKYLTALVIGRLVANHQLKLTTKLAKFYPEIAHSKDITIRQLLDHRSGIQMDELTPDNVLTSESKSLDWNLKQLGSTGQHDFFYTNANYALLAGIIRKVTGKSFETTLRETILTPLNLQHTRNFDELTAKMPVAQGYLTEDDDHYQPDDLSPALLSSLLGSGSEYMSVTDLAKVIIAAETGKVIPPKVYRELITANYADGNRYASGVAWLDDQRLLQGMYNDNPESFSTLAYFRANAASGVVLFGNHTMTTDTVTLAQNLEVLVR</sequence>
<protein>
    <submittedName>
        <fullName evidence="2">Beta-lactamase class C-like penicillin binding protein</fullName>
    </submittedName>
</protein>
<reference evidence="2 3" key="1">
    <citation type="journal article" date="2015" name="Genome Announc.">
        <title>Expanding the biotechnology potential of lactobacilli through comparative genomics of 213 strains and associated genera.</title>
        <authorList>
            <person name="Sun Z."/>
            <person name="Harris H.M."/>
            <person name="McCann A."/>
            <person name="Guo C."/>
            <person name="Argimon S."/>
            <person name="Zhang W."/>
            <person name="Yang X."/>
            <person name="Jeffery I.B."/>
            <person name="Cooney J.C."/>
            <person name="Kagawa T.F."/>
            <person name="Liu W."/>
            <person name="Song Y."/>
            <person name="Salvetti E."/>
            <person name="Wrobel A."/>
            <person name="Rasinkangas P."/>
            <person name="Parkhill J."/>
            <person name="Rea M.C."/>
            <person name="O'Sullivan O."/>
            <person name="Ritari J."/>
            <person name="Douillard F.P."/>
            <person name="Paul Ross R."/>
            <person name="Yang R."/>
            <person name="Briner A.E."/>
            <person name="Felis G.E."/>
            <person name="de Vos W.M."/>
            <person name="Barrangou R."/>
            <person name="Klaenhammer T.R."/>
            <person name="Caufield P.W."/>
            <person name="Cui Y."/>
            <person name="Zhang H."/>
            <person name="O'Toole P.W."/>
        </authorList>
    </citation>
    <scope>NUCLEOTIDE SEQUENCE [LARGE SCALE GENOMIC DNA]</scope>
    <source>
        <strain evidence="2 3">DSM 20178</strain>
    </source>
</reference>
<gene>
    <name evidence="2" type="ORF">FD51_GL000623</name>
</gene>
<dbReference type="EMBL" id="AZCT01000011">
    <property type="protein sequence ID" value="KRK12029.1"/>
    <property type="molecule type" value="Genomic_DNA"/>
</dbReference>
<organism evidence="2 3">
    <name type="scientific">Lacticaseibacillus zeae DSM 20178 = KCTC 3804</name>
    <dbReference type="NCBI Taxonomy" id="1423816"/>
    <lineage>
        <taxon>Bacteria</taxon>
        <taxon>Bacillati</taxon>
        <taxon>Bacillota</taxon>
        <taxon>Bacilli</taxon>
        <taxon>Lactobacillales</taxon>
        <taxon>Lactobacillaceae</taxon>
        <taxon>Lacticaseibacillus</taxon>
    </lineage>
</organism>
<dbReference type="SUPFAM" id="SSF56601">
    <property type="entry name" value="beta-lactamase/transpeptidase-like"/>
    <property type="match status" value="1"/>
</dbReference>
<dbReference type="eggNOG" id="COG1680">
    <property type="taxonomic scope" value="Bacteria"/>
</dbReference>
<evidence type="ECO:0000313" key="2">
    <source>
        <dbReference type="EMBL" id="KRK12029.1"/>
    </source>
</evidence>
<dbReference type="Proteomes" id="UP000051984">
    <property type="component" value="Unassembled WGS sequence"/>
</dbReference>
<feature type="domain" description="Beta-lactamase-related" evidence="1">
    <location>
        <begin position="66"/>
        <end position="350"/>
    </location>
</feature>
<evidence type="ECO:0000313" key="3">
    <source>
        <dbReference type="Proteomes" id="UP000051984"/>
    </source>
</evidence>
<dbReference type="InterPro" id="IPR012338">
    <property type="entry name" value="Beta-lactam/transpept-like"/>
</dbReference>
<proteinExistence type="predicted"/>
<dbReference type="Gene3D" id="3.40.710.10">
    <property type="entry name" value="DD-peptidase/beta-lactamase superfamily"/>
    <property type="match status" value="1"/>
</dbReference>
<name>A0A0R1ERX6_LACZE</name>
<dbReference type="PATRIC" id="fig|1423816.3.peg.627"/>
<dbReference type="PANTHER" id="PTHR46825:SF8">
    <property type="entry name" value="BETA-LACTAMASE-RELATED"/>
    <property type="match status" value="1"/>
</dbReference>
<dbReference type="PANTHER" id="PTHR46825">
    <property type="entry name" value="D-ALANYL-D-ALANINE-CARBOXYPEPTIDASE/ENDOPEPTIDASE AMPH"/>
    <property type="match status" value="1"/>
</dbReference>